<dbReference type="GO" id="GO:0016740">
    <property type="term" value="F:transferase activity"/>
    <property type="evidence" value="ECO:0007669"/>
    <property type="project" value="UniProtKB-KW"/>
</dbReference>
<keyword evidence="3" id="KW-0808">Transferase</keyword>
<keyword evidence="1" id="KW-1133">Transmembrane helix</keyword>
<protein>
    <submittedName>
        <fullName evidence="3">Gamma-glutamylcyclotransferase</fullName>
    </submittedName>
</protein>
<accession>A0A858RGP4</accession>
<dbReference type="AlphaFoldDB" id="A0A858RGP4"/>
<keyword evidence="1" id="KW-0472">Membrane</keyword>
<evidence type="ECO:0000256" key="1">
    <source>
        <dbReference type="SAM" id="Phobius"/>
    </source>
</evidence>
<feature type="transmembrane region" description="Helical" evidence="1">
    <location>
        <begin position="206"/>
        <end position="228"/>
    </location>
</feature>
<reference evidence="3 4" key="1">
    <citation type="submission" date="2020-04" db="EMBL/GenBank/DDBJ databases">
        <title>Luteolibacter sp. G-1-1-1 isolated from soil.</title>
        <authorList>
            <person name="Dahal R.H."/>
        </authorList>
    </citation>
    <scope>NUCLEOTIDE SEQUENCE [LARGE SCALE GENOMIC DNA]</scope>
    <source>
        <strain evidence="3 4">G-1-1-1</strain>
    </source>
</reference>
<name>A0A858RGP4_9BACT</name>
<dbReference type="SUPFAM" id="SSF110857">
    <property type="entry name" value="Gamma-glutamyl cyclotransferase-like"/>
    <property type="match status" value="1"/>
</dbReference>
<dbReference type="Gene3D" id="3.10.490.10">
    <property type="entry name" value="Gamma-glutamyl cyclotransferase-like"/>
    <property type="match status" value="1"/>
</dbReference>
<keyword evidence="4" id="KW-1185">Reference proteome</keyword>
<feature type="transmembrane region" description="Helical" evidence="1">
    <location>
        <begin position="171"/>
        <end position="194"/>
    </location>
</feature>
<feature type="transmembrane region" description="Helical" evidence="1">
    <location>
        <begin position="140"/>
        <end position="159"/>
    </location>
</feature>
<dbReference type="EMBL" id="CP051774">
    <property type="protein sequence ID" value="QJE95293.1"/>
    <property type="molecule type" value="Genomic_DNA"/>
</dbReference>
<evidence type="ECO:0000313" key="3">
    <source>
        <dbReference type="EMBL" id="QJE95293.1"/>
    </source>
</evidence>
<dbReference type="InterPro" id="IPR009288">
    <property type="entry name" value="AIG2-like_dom"/>
</dbReference>
<feature type="domain" description="Gamma-glutamylcyclotransferase AIG2-like" evidence="2">
    <location>
        <begin position="11"/>
        <end position="130"/>
    </location>
</feature>
<dbReference type="InterPro" id="IPR036568">
    <property type="entry name" value="GGCT-like_sf"/>
</dbReference>
<proteinExistence type="predicted"/>
<dbReference type="InterPro" id="IPR013024">
    <property type="entry name" value="GGCT-like"/>
</dbReference>
<evidence type="ECO:0000313" key="4">
    <source>
        <dbReference type="Proteomes" id="UP000501812"/>
    </source>
</evidence>
<dbReference type="Proteomes" id="UP000501812">
    <property type="component" value="Chromosome"/>
</dbReference>
<dbReference type="KEGG" id="luo:HHL09_05710"/>
<evidence type="ECO:0000259" key="2">
    <source>
        <dbReference type="Pfam" id="PF06094"/>
    </source>
</evidence>
<keyword evidence="1" id="KW-0812">Transmembrane</keyword>
<dbReference type="RefSeq" id="WP_169453601.1">
    <property type="nucleotide sequence ID" value="NZ_CP051774.1"/>
</dbReference>
<sequence length="235" mass="25936">MSPDDDKKELVFLYGVLRRGAPENYRMAEAEFVCPALVQGRLHKIGLSPALVTSVSGGFVRGDLYRCDPELLGEIAAAELPDVERKAGRFRKVIVKVRPYNLGQAEIDAWTWEWTGPEQGYPVLEVGDWVENCIPRQTPMFTAIALLCLLFIPGLLLSVPLVPRRSIGSQAAFMVLSVFWLLSPVAGLGSLWIAGKRRERWQEGRLALWVLLAIASIPALIVALAALMELVKSLG</sequence>
<dbReference type="CDD" id="cd06661">
    <property type="entry name" value="GGCT_like"/>
    <property type="match status" value="1"/>
</dbReference>
<gene>
    <name evidence="3" type="ORF">HHL09_05710</name>
</gene>
<dbReference type="Pfam" id="PF06094">
    <property type="entry name" value="GGACT"/>
    <property type="match status" value="1"/>
</dbReference>
<organism evidence="3 4">
    <name type="scientific">Luteolibacter luteus</name>
    <dbReference type="NCBI Taxonomy" id="2728835"/>
    <lineage>
        <taxon>Bacteria</taxon>
        <taxon>Pseudomonadati</taxon>
        <taxon>Verrucomicrobiota</taxon>
        <taxon>Verrucomicrobiia</taxon>
        <taxon>Verrucomicrobiales</taxon>
        <taxon>Verrucomicrobiaceae</taxon>
        <taxon>Luteolibacter</taxon>
    </lineage>
</organism>